<dbReference type="EMBL" id="FN649735">
    <property type="protein sequence ID" value="CBJ28195.1"/>
    <property type="molecule type" value="Genomic_DNA"/>
</dbReference>
<gene>
    <name evidence="5" type="ORF">Esi_0094_0087</name>
</gene>
<dbReference type="InterPro" id="IPR036412">
    <property type="entry name" value="HAD-like_sf"/>
</dbReference>
<sequence length="324" mass="34084">MAASPLMEGAGDHIQRVDTLETERALVSKYEAFVFDCDGVLWGGSHAIEGSLDTVKALRRAGKRTFFVTNNSSKSRRQYCVKLEGFGVHGVGVEDIVTSGSAIAAYVKLSHPDVQTVYMIGEEGLEEELEMVGLRVVKEEARPAPGMTEDEFRENVTDPEVGAVVVGLDTSFGFRQLCVASSYIQSGAHFLGTNPDVADRVGSLLMPGTGPMLTSIQTASGVAPVVVGKPNPLLIRQLMDQNGLAASKTLMVGDRLDTDIMFGNAGGVSSALVLTGVSEMSDVVGLQAGGDKTPTYLLERLGALLPAATEAAEAATETSAVAKM</sequence>
<dbReference type="Pfam" id="PF13242">
    <property type="entry name" value="Hydrolase_like"/>
    <property type="match status" value="1"/>
</dbReference>
<name>D7G934_ECTSI</name>
<dbReference type="GO" id="GO:0046872">
    <property type="term" value="F:metal ion binding"/>
    <property type="evidence" value="ECO:0007669"/>
    <property type="project" value="UniProtKB-KW"/>
</dbReference>
<feature type="active site" description="Nucleophile" evidence="2">
    <location>
        <position position="36"/>
    </location>
</feature>
<evidence type="ECO:0000256" key="1">
    <source>
        <dbReference type="ARBA" id="ARBA00022801"/>
    </source>
</evidence>
<keyword evidence="4" id="KW-0460">Magnesium</keyword>
<dbReference type="InterPro" id="IPR006349">
    <property type="entry name" value="PGP_euk"/>
</dbReference>
<reference evidence="5 6" key="1">
    <citation type="journal article" date="2010" name="Nature">
        <title>The Ectocarpus genome and the independent evolution of multicellularity in brown algae.</title>
        <authorList>
            <person name="Cock J.M."/>
            <person name="Sterck L."/>
            <person name="Rouze P."/>
            <person name="Scornet D."/>
            <person name="Allen A.E."/>
            <person name="Amoutzias G."/>
            <person name="Anthouard V."/>
            <person name="Artiguenave F."/>
            <person name="Aury J.M."/>
            <person name="Badger J.H."/>
            <person name="Beszteri B."/>
            <person name="Billiau K."/>
            <person name="Bonnet E."/>
            <person name="Bothwell J.H."/>
            <person name="Bowler C."/>
            <person name="Boyen C."/>
            <person name="Brownlee C."/>
            <person name="Carrano C.J."/>
            <person name="Charrier B."/>
            <person name="Cho G.Y."/>
            <person name="Coelho S.M."/>
            <person name="Collen J."/>
            <person name="Corre E."/>
            <person name="Da Silva C."/>
            <person name="Delage L."/>
            <person name="Delaroque N."/>
            <person name="Dittami S.M."/>
            <person name="Doulbeau S."/>
            <person name="Elias M."/>
            <person name="Farnham G."/>
            <person name="Gachon C.M."/>
            <person name="Gschloessl B."/>
            <person name="Heesch S."/>
            <person name="Jabbari K."/>
            <person name="Jubin C."/>
            <person name="Kawai H."/>
            <person name="Kimura K."/>
            <person name="Kloareg B."/>
            <person name="Kupper F.C."/>
            <person name="Lang D."/>
            <person name="Le Bail A."/>
            <person name="Leblanc C."/>
            <person name="Lerouge P."/>
            <person name="Lohr M."/>
            <person name="Lopez P.J."/>
            <person name="Martens C."/>
            <person name="Maumus F."/>
            <person name="Michel G."/>
            <person name="Miranda-Saavedra D."/>
            <person name="Morales J."/>
            <person name="Moreau H."/>
            <person name="Motomura T."/>
            <person name="Nagasato C."/>
            <person name="Napoli C.A."/>
            <person name="Nelson D.R."/>
            <person name="Nyvall-Collen P."/>
            <person name="Peters A.F."/>
            <person name="Pommier C."/>
            <person name="Potin P."/>
            <person name="Poulain J."/>
            <person name="Quesneville H."/>
            <person name="Read B."/>
            <person name="Rensing S.A."/>
            <person name="Ritter A."/>
            <person name="Rousvoal S."/>
            <person name="Samanta M."/>
            <person name="Samson G."/>
            <person name="Schroeder D.C."/>
            <person name="Segurens B."/>
            <person name="Strittmatter M."/>
            <person name="Tonon T."/>
            <person name="Tregear J.W."/>
            <person name="Valentin K."/>
            <person name="von Dassow P."/>
            <person name="Yamagishi T."/>
            <person name="Van de Peer Y."/>
            <person name="Wincker P."/>
        </authorList>
    </citation>
    <scope>NUCLEOTIDE SEQUENCE [LARGE SCALE GENOMIC DNA]</scope>
    <source>
        <strain evidence="6">Ec32 / CCAP1310/4</strain>
    </source>
</reference>
<dbReference type="PANTHER" id="PTHR19288">
    <property type="entry name" value="4-NITROPHENYLPHOSPHATASE-RELATED"/>
    <property type="match status" value="1"/>
</dbReference>
<comment type="cofactor">
    <cofactor evidence="4">
        <name>Mg(2+)</name>
        <dbReference type="ChEBI" id="CHEBI:18420"/>
    </cofactor>
    <text evidence="4">Divalent metal ions. Mg(2+) is the most effective.</text>
</comment>
<dbReference type="InterPro" id="IPR006357">
    <property type="entry name" value="HAD-SF_hydro_IIA"/>
</dbReference>
<keyword evidence="4" id="KW-0479">Metal-binding</keyword>
<dbReference type="PANTHER" id="PTHR19288:SF93">
    <property type="entry name" value="FI11325P-RELATED"/>
    <property type="match status" value="1"/>
</dbReference>
<dbReference type="PIRSF" id="PIRSF000915">
    <property type="entry name" value="PGP-type_phosphatase"/>
    <property type="match status" value="1"/>
</dbReference>
<dbReference type="AlphaFoldDB" id="D7G934"/>
<accession>D7G934</accession>
<organism evidence="5 6">
    <name type="scientific">Ectocarpus siliculosus</name>
    <name type="common">Brown alga</name>
    <name type="synonym">Conferva siliculosa</name>
    <dbReference type="NCBI Taxonomy" id="2880"/>
    <lineage>
        <taxon>Eukaryota</taxon>
        <taxon>Sar</taxon>
        <taxon>Stramenopiles</taxon>
        <taxon>Ochrophyta</taxon>
        <taxon>PX clade</taxon>
        <taxon>Phaeophyceae</taxon>
        <taxon>Ectocarpales</taxon>
        <taxon>Ectocarpaceae</taxon>
        <taxon>Ectocarpus</taxon>
    </lineage>
</organism>
<proteinExistence type="predicted"/>
<dbReference type="GO" id="GO:0005737">
    <property type="term" value="C:cytoplasm"/>
    <property type="evidence" value="ECO:0007669"/>
    <property type="project" value="TreeGrafter"/>
</dbReference>
<dbReference type="InterPro" id="IPR023214">
    <property type="entry name" value="HAD_sf"/>
</dbReference>
<feature type="binding site" evidence="4">
    <location>
        <position position="36"/>
    </location>
    <ligand>
        <name>Mg(2+)</name>
        <dbReference type="ChEBI" id="CHEBI:18420"/>
    </ligand>
</feature>
<evidence type="ECO:0000256" key="2">
    <source>
        <dbReference type="PIRSR" id="PIRSR000915-1"/>
    </source>
</evidence>
<dbReference type="SUPFAM" id="SSF56784">
    <property type="entry name" value="HAD-like"/>
    <property type="match status" value="1"/>
</dbReference>
<dbReference type="Gene3D" id="3.40.50.1000">
    <property type="entry name" value="HAD superfamily/HAD-like"/>
    <property type="match status" value="2"/>
</dbReference>
<feature type="active site" description="Proton donor" evidence="2">
    <location>
        <position position="38"/>
    </location>
</feature>
<feature type="binding site" evidence="4">
    <location>
        <position position="38"/>
    </location>
    <ligand>
        <name>Mg(2+)</name>
        <dbReference type="ChEBI" id="CHEBI:18420"/>
    </ligand>
</feature>
<dbReference type="OMA" id="AGLDFHI"/>
<evidence type="ECO:0000313" key="5">
    <source>
        <dbReference type="EMBL" id="CBJ28195.1"/>
    </source>
</evidence>
<dbReference type="eggNOG" id="KOG2882">
    <property type="taxonomic scope" value="Eukaryota"/>
</dbReference>
<dbReference type="NCBIfam" id="TIGR01452">
    <property type="entry name" value="PGP_euk"/>
    <property type="match status" value="1"/>
</dbReference>
<dbReference type="OrthoDB" id="413953at2759"/>
<evidence type="ECO:0000256" key="4">
    <source>
        <dbReference type="PIRSR" id="PIRSR000915-3"/>
    </source>
</evidence>
<evidence type="ECO:0000313" key="6">
    <source>
        <dbReference type="Proteomes" id="UP000002630"/>
    </source>
</evidence>
<keyword evidence="1" id="KW-0378">Hydrolase</keyword>
<protein>
    <submittedName>
        <fullName evidence="5">Haloacid dehalogenase-like hydrolase family protein</fullName>
    </submittedName>
</protein>
<dbReference type="InParanoid" id="D7G934"/>
<feature type="binding site" evidence="4">
    <location>
        <position position="254"/>
    </location>
    <ligand>
        <name>Mg(2+)</name>
        <dbReference type="ChEBI" id="CHEBI:18420"/>
    </ligand>
</feature>
<dbReference type="Proteomes" id="UP000002630">
    <property type="component" value="Linkage Group LG10"/>
</dbReference>
<dbReference type="GO" id="GO:0016791">
    <property type="term" value="F:phosphatase activity"/>
    <property type="evidence" value="ECO:0007669"/>
    <property type="project" value="InterPro"/>
</dbReference>
<dbReference type="NCBIfam" id="TIGR01460">
    <property type="entry name" value="HAD-SF-IIA"/>
    <property type="match status" value="1"/>
</dbReference>
<dbReference type="EMBL" id="FN649181">
    <property type="protein sequence ID" value="CBJ28195.1"/>
    <property type="molecule type" value="Genomic_DNA"/>
</dbReference>
<keyword evidence="6" id="KW-1185">Reference proteome</keyword>
<feature type="binding site" evidence="3">
    <location>
        <position position="229"/>
    </location>
    <ligand>
        <name>substrate</name>
    </ligand>
</feature>
<evidence type="ECO:0000256" key="3">
    <source>
        <dbReference type="PIRSR" id="PIRSR000915-2"/>
    </source>
</evidence>
<dbReference type="STRING" id="2880.D7G934"/>
<dbReference type="Pfam" id="PF13344">
    <property type="entry name" value="Hydrolase_6"/>
    <property type="match status" value="1"/>
</dbReference>